<evidence type="ECO:0000256" key="3">
    <source>
        <dbReference type="ARBA" id="ARBA00022989"/>
    </source>
</evidence>
<dbReference type="InterPro" id="IPR036513">
    <property type="entry name" value="STAS_dom_sf"/>
</dbReference>
<dbReference type="Gene3D" id="3.30.750.24">
    <property type="entry name" value="STAS domain"/>
    <property type="match status" value="1"/>
</dbReference>
<keyword evidence="2 5" id="KW-0812">Transmembrane</keyword>
<dbReference type="PROSITE" id="PS50801">
    <property type="entry name" value="STAS"/>
    <property type="match status" value="1"/>
</dbReference>
<keyword evidence="3 5" id="KW-1133">Transmembrane helix</keyword>
<evidence type="ECO:0000256" key="1">
    <source>
        <dbReference type="ARBA" id="ARBA00004141"/>
    </source>
</evidence>
<name>A0A2Z4ACI8_9BACT</name>
<evidence type="ECO:0000313" key="8">
    <source>
        <dbReference type="Proteomes" id="UP000247465"/>
    </source>
</evidence>
<evidence type="ECO:0000256" key="4">
    <source>
        <dbReference type="ARBA" id="ARBA00023136"/>
    </source>
</evidence>
<dbReference type="InterPro" id="IPR011547">
    <property type="entry name" value="SLC26A/SulP_dom"/>
</dbReference>
<feature type="transmembrane region" description="Helical" evidence="5">
    <location>
        <begin position="257"/>
        <end position="280"/>
    </location>
</feature>
<dbReference type="PANTHER" id="PTHR11814">
    <property type="entry name" value="SULFATE TRANSPORTER"/>
    <property type="match status" value="1"/>
</dbReference>
<dbReference type="Pfam" id="PF00916">
    <property type="entry name" value="Sulfate_transp"/>
    <property type="match status" value="1"/>
</dbReference>
<protein>
    <submittedName>
        <fullName evidence="7">Putative sulfate transporter</fullName>
    </submittedName>
</protein>
<evidence type="ECO:0000313" key="7">
    <source>
        <dbReference type="EMBL" id="AWT58975.1"/>
    </source>
</evidence>
<dbReference type="GO" id="GO:0055085">
    <property type="term" value="P:transmembrane transport"/>
    <property type="evidence" value="ECO:0007669"/>
    <property type="project" value="InterPro"/>
</dbReference>
<feature type="transmembrane region" description="Helical" evidence="5">
    <location>
        <begin position="153"/>
        <end position="174"/>
    </location>
</feature>
<dbReference type="Pfam" id="PF01740">
    <property type="entry name" value="STAS"/>
    <property type="match status" value="1"/>
</dbReference>
<gene>
    <name evidence="7" type="ORF">DF168_00147</name>
</gene>
<organism evidence="7 8">
    <name type="scientific">Candidatus Moanibacter tarae</name>
    <dbReference type="NCBI Taxonomy" id="2200854"/>
    <lineage>
        <taxon>Bacteria</taxon>
        <taxon>Pseudomonadati</taxon>
        <taxon>Verrucomicrobiota</taxon>
        <taxon>Opitutia</taxon>
        <taxon>Puniceicoccales</taxon>
        <taxon>Puniceicoccales incertae sedis</taxon>
        <taxon>Candidatus Moanibacter</taxon>
    </lineage>
</organism>
<feature type="transmembrane region" description="Helical" evidence="5">
    <location>
        <begin position="205"/>
        <end position="225"/>
    </location>
</feature>
<comment type="subcellular location">
    <subcellularLocation>
        <location evidence="1">Membrane</location>
        <topology evidence="1">Multi-pass membrane protein</topology>
    </subcellularLocation>
</comment>
<feature type="transmembrane region" description="Helical" evidence="5">
    <location>
        <begin position="401"/>
        <end position="425"/>
    </location>
</feature>
<feature type="transmembrane region" description="Helical" evidence="5">
    <location>
        <begin position="128"/>
        <end position="146"/>
    </location>
</feature>
<keyword evidence="4 5" id="KW-0472">Membrane</keyword>
<feature type="transmembrane region" description="Helical" evidence="5">
    <location>
        <begin position="80"/>
        <end position="96"/>
    </location>
</feature>
<proteinExistence type="predicted"/>
<dbReference type="InterPro" id="IPR002645">
    <property type="entry name" value="STAS_dom"/>
</dbReference>
<evidence type="ECO:0000259" key="6">
    <source>
        <dbReference type="PROSITE" id="PS50801"/>
    </source>
</evidence>
<dbReference type="InterPro" id="IPR001902">
    <property type="entry name" value="SLC26A/SulP_fam"/>
</dbReference>
<feature type="domain" description="STAS" evidence="6">
    <location>
        <begin position="448"/>
        <end position="569"/>
    </location>
</feature>
<feature type="transmembrane region" description="Helical" evidence="5">
    <location>
        <begin position="25"/>
        <end position="45"/>
    </location>
</feature>
<feature type="transmembrane region" description="Helical" evidence="5">
    <location>
        <begin position="338"/>
        <end position="357"/>
    </location>
</feature>
<dbReference type="KEGG" id="mtar:DF168_00147"/>
<reference evidence="7 8" key="1">
    <citation type="submission" date="2018-06" db="EMBL/GenBank/DDBJ databases">
        <title>Draft Genome Sequence of a Novel Marine Bacterium Related to the Verrucomicrobia.</title>
        <authorList>
            <person name="Vosseberg J."/>
            <person name="Martijn J."/>
            <person name="Ettema T.J.G."/>
        </authorList>
    </citation>
    <scope>NUCLEOTIDE SEQUENCE [LARGE SCALE GENOMIC DNA]</scope>
    <source>
        <strain evidence="7">TARA_B100001123</strain>
    </source>
</reference>
<feature type="transmembrane region" description="Helical" evidence="5">
    <location>
        <begin position="103"/>
        <end position="122"/>
    </location>
</feature>
<dbReference type="Proteomes" id="UP000247465">
    <property type="component" value="Chromosome"/>
</dbReference>
<dbReference type="GO" id="GO:0016020">
    <property type="term" value="C:membrane"/>
    <property type="evidence" value="ECO:0007669"/>
    <property type="project" value="UniProtKB-SubCell"/>
</dbReference>
<evidence type="ECO:0000256" key="5">
    <source>
        <dbReference type="SAM" id="Phobius"/>
    </source>
</evidence>
<dbReference type="EMBL" id="CP029803">
    <property type="protein sequence ID" value="AWT58975.1"/>
    <property type="molecule type" value="Genomic_DNA"/>
</dbReference>
<dbReference type="SUPFAM" id="SSF52091">
    <property type="entry name" value="SpoIIaa-like"/>
    <property type="match status" value="1"/>
</dbReference>
<dbReference type="AlphaFoldDB" id="A0A2Z4ACI8"/>
<dbReference type="CDD" id="cd07042">
    <property type="entry name" value="STAS_SulP_like_sulfate_transporter"/>
    <property type="match status" value="1"/>
</dbReference>
<evidence type="ECO:0000256" key="2">
    <source>
        <dbReference type="ARBA" id="ARBA00022692"/>
    </source>
</evidence>
<accession>A0A2Z4ACI8</accession>
<sequence>MSNLDPFPIRHSFRNYRSTDAQRDFWSGLNVALLAFPQGMAYALIAGLPIEYGVYGSAVAALIGPLFSGSRFIILGPTNATSILLFTTFLGLNFAASEKLALLPVLLLLVGLFLVLGALLRVADLIQYISHSVITGYITAAALLIIANQTRSILGVSFELPPGTTIVGIISLTVQHLNQTDIPSILLSAATVLILVVLNRKFLTFPNIAITLIIASLIAGIINTLPTKAIEGDISSSSLQMLNAIDSSEWSLKIPKIGSAAVGNLAISALVIAFLCILEGASIGKSLAARSGKRFNTNQEMLGMGIANIACSFSGGMPASGSLSRSSLNYNSNATSPFSSIISGLICTFVAALFGGLVAYVPKAALGVVVISIGLSLINRYDINVSLKTTKSDAIVFTTTFLSALLVKLEFGILLGTITSIFLFVRKAAVPELIEYTASKDGDLAPLEKGKSRHDPEVSIVHVEGELFFGAAELFRDQMRRLVEDSNLKVVILKMRNAHHLDSTSALALIELVRNMREIGRYLLVSEAREEVFQVFRNSGLIEVIGSENIFPEDSQNPTLSTAQALRRAKEIVGGKRTRVSIFTKGGKNS</sequence>
<feature type="transmembrane region" description="Helical" evidence="5">
    <location>
        <begin position="364"/>
        <end position="381"/>
    </location>
</feature>
<feature type="transmembrane region" description="Helical" evidence="5">
    <location>
        <begin position="180"/>
        <end position="198"/>
    </location>
</feature>